<dbReference type="PANTHER" id="PTHR22946:SF9">
    <property type="entry name" value="POLYKETIDE TRANSFERASE AF380"/>
    <property type="match status" value="1"/>
</dbReference>
<evidence type="ECO:0000313" key="3">
    <source>
        <dbReference type="Proteomes" id="UP000247811"/>
    </source>
</evidence>
<protein>
    <recommendedName>
        <fullName evidence="4">Serine aminopeptidase S33 family</fullName>
    </recommendedName>
</protein>
<accession>A0A318H3U1</accession>
<evidence type="ECO:0000256" key="1">
    <source>
        <dbReference type="ARBA" id="ARBA00022801"/>
    </source>
</evidence>
<comment type="caution">
    <text evidence="2">The sequence shown here is derived from an EMBL/GenBank/DDBJ whole genome shotgun (WGS) entry which is preliminary data.</text>
</comment>
<dbReference type="PANTHER" id="PTHR22946">
    <property type="entry name" value="DIENELACTONE HYDROLASE DOMAIN-CONTAINING PROTEIN-RELATED"/>
    <property type="match status" value="1"/>
</dbReference>
<name>A0A318H3U1_9BURK</name>
<organism evidence="2 3">
    <name type="scientific">Sphaerotilus hippei</name>
    <dbReference type="NCBI Taxonomy" id="744406"/>
    <lineage>
        <taxon>Bacteria</taxon>
        <taxon>Pseudomonadati</taxon>
        <taxon>Pseudomonadota</taxon>
        <taxon>Betaproteobacteria</taxon>
        <taxon>Burkholderiales</taxon>
        <taxon>Sphaerotilaceae</taxon>
        <taxon>Sphaerotilus</taxon>
    </lineage>
</organism>
<dbReference type="Gene3D" id="3.40.50.1820">
    <property type="entry name" value="alpha/beta hydrolase"/>
    <property type="match status" value="2"/>
</dbReference>
<dbReference type="InterPro" id="IPR050261">
    <property type="entry name" value="FrsA_esterase"/>
</dbReference>
<dbReference type="InterPro" id="IPR029058">
    <property type="entry name" value="AB_hydrolase_fold"/>
</dbReference>
<gene>
    <name evidence="2" type="ORF">C7444_103220</name>
</gene>
<sequence>MTHDPDVVWQHEDPSDSLLDFIHPTLDGHDEGPGATQPGPVCLGPQDGFGQERISGWWHPSARADIDEPPFGVLICNALGREEECSHASLRVLATQLAEAGIPTLRFDYPGCGDSGGDEFDPDTLGRWARSVHRAADGLCDLAGTERVVLMGLRAGALLAVQAAAQRDDVLAVVTWMPVLSGRNYLRELRLLAAAGDAGLADPSASSHFEAGGLLLSADAATLLSRTDLRRERDTKVGHWLVLERNDLDDPQGVGAWADSLRQAGVQVDHLRLPGYVEMMQDPHQSQFPALWSRASVQWLQRLSILCCTARERSRKAGRTPPRDPARRVPPMAADLSLTREAQPVIMGEVIERAVRLQYGAHVLFGVVSEPFDHPVVDSRPKDWAAMHKAHQPQAVLLLNAGATRHTGPSRLNVLLARRLARQGHTVLRIDLAGLGESAPLPGSPQQVVYMARASEQIRSAVDFLRQRTGGHRVELVGLCSGAYHALLSGWTHAVVHPRGASLPAVSGVLAINPLVFRDAHRWQPGSGLSDHQAAGEMQRYRSLWRSGALWRRLLQGEVNLLNPLRVLGRQMGQATGGLLRDAGRRVGLTSSRDLGRRLEAIATAHIRLRFVFSVGDPGEALLRAQAGSRVRALERLGRLEIQHITDADHTFTRRERREQLVAVVQSWLQRTG</sequence>
<dbReference type="SUPFAM" id="SSF53474">
    <property type="entry name" value="alpha/beta-Hydrolases"/>
    <property type="match status" value="2"/>
</dbReference>
<evidence type="ECO:0008006" key="4">
    <source>
        <dbReference type="Google" id="ProtNLM"/>
    </source>
</evidence>
<dbReference type="AlphaFoldDB" id="A0A318H3U1"/>
<evidence type="ECO:0000313" key="2">
    <source>
        <dbReference type="EMBL" id="PXW98124.1"/>
    </source>
</evidence>
<dbReference type="EMBL" id="QJJS01000003">
    <property type="protein sequence ID" value="PXW98124.1"/>
    <property type="molecule type" value="Genomic_DNA"/>
</dbReference>
<dbReference type="Proteomes" id="UP000247811">
    <property type="component" value="Unassembled WGS sequence"/>
</dbReference>
<dbReference type="GO" id="GO:0052689">
    <property type="term" value="F:carboxylic ester hydrolase activity"/>
    <property type="evidence" value="ECO:0007669"/>
    <property type="project" value="UniProtKB-ARBA"/>
</dbReference>
<keyword evidence="1" id="KW-0378">Hydrolase</keyword>
<proteinExistence type="predicted"/>
<dbReference type="RefSeq" id="WP_110399690.1">
    <property type="nucleotide sequence ID" value="NZ_QJJS01000003.1"/>
</dbReference>
<dbReference type="OrthoDB" id="5379975at2"/>
<keyword evidence="3" id="KW-1185">Reference proteome</keyword>
<reference evidence="2 3" key="1">
    <citation type="submission" date="2018-05" db="EMBL/GenBank/DDBJ databases">
        <title>Genomic Encyclopedia of Type Strains, Phase IV (KMG-IV): sequencing the most valuable type-strain genomes for metagenomic binning, comparative biology and taxonomic classification.</title>
        <authorList>
            <person name="Goeker M."/>
        </authorList>
    </citation>
    <scope>NUCLEOTIDE SEQUENCE [LARGE SCALE GENOMIC DNA]</scope>
    <source>
        <strain evidence="2 3">DSM 566</strain>
    </source>
</reference>